<sequence>MLGLVLALALGANTHAFVVTTQQHRPALSSCARGQSSSPVPVGDGPARSYSRLRRTGGYAVSPSGNTKNRLSTCMRVRRPGGGDVEIEGVGGETRRVQQRSRRRPDLRQIGLQTAAAVVVQQDEVVDVAEEQAGAEGDTIGEESGEEFMNLAESFDASQRLVEESMMDPQTGTIQDQYTKLYMPMDGLVIKKTYGFWTWQVFGFIFVQHFVRNLVRKGGSLKKTSMSELKWDHIVTEPEHLLELKAYCCEECGYTLFPARGRHEVFFDEVEDFKCPECDAPRSSFFDANDKNDPHNQKRLEKMAANVAGPGKADGEGGGSEDADDGSSEGEVVASATAGAPSTVSTAEATKAAAAPAPTAPASGPPEQAPPESSGKNPTAEEADGADDDDDDLLDM</sequence>
<keyword evidence="5" id="KW-1185">Reference proteome</keyword>
<dbReference type="Proteomes" id="UP000002630">
    <property type="component" value="Linkage Group LG32"/>
</dbReference>
<dbReference type="InParanoid" id="D7FMS9"/>
<gene>
    <name evidence="4" type="ORF">Esi_0170_0044</name>
</gene>
<keyword evidence="2" id="KW-0732">Signal</keyword>
<dbReference type="OrthoDB" id="43142at2759"/>
<reference evidence="4 5" key="1">
    <citation type="journal article" date="2010" name="Nature">
        <title>The Ectocarpus genome and the independent evolution of multicellularity in brown algae.</title>
        <authorList>
            <person name="Cock J.M."/>
            <person name="Sterck L."/>
            <person name="Rouze P."/>
            <person name="Scornet D."/>
            <person name="Allen A.E."/>
            <person name="Amoutzias G."/>
            <person name="Anthouard V."/>
            <person name="Artiguenave F."/>
            <person name="Aury J.M."/>
            <person name="Badger J.H."/>
            <person name="Beszteri B."/>
            <person name="Billiau K."/>
            <person name="Bonnet E."/>
            <person name="Bothwell J.H."/>
            <person name="Bowler C."/>
            <person name="Boyen C."/>
            <person name="Brownlee C."/>
            <person name="Carrano C.J."/>
            <person name="Charrier B."/>
            <person name="Cho G.Y."/>
            <person name="Coelho S.M."/>
            <person name="Collen J."/>
            <person name="Corre E."/>
            <person name="Da Silva C."/>
            <person name="Delage L."/>
            <person name="Delaroque N."/>
            <person name="Dittami S.M."/>
            <person name="Doulbeau S."/>
            <person name="Elias M."/>
            <person name="Farnham G."/>
            <person name="Gachon C.M."/>
            <person name="Gschloessl B."/>
            <person name="Heesch S."/>
            <person name="Jabbari K."/>
            <person name="Jubin C."/>
            <person name="Kawai H."/>
            <person name="Kimura K."/>
            <person name="Kloareg B."/>
            <person name="Kupper F.C."/>
            <person name="Lang D."/>
            <person name="Le Bail A."/>
            <person name="Leblanc C."/>
            <person name="Lerouge P."/>
            <person name="Lohr M."/>
            <person name="Lopez P.J."/>
            <person name="Martens C."/>
            <person name="Maumus F."/>
            <person name="Michel G."/>
            <person name="Miranda-Saavedra D."/>
            <person name="Morales J."/>
            <person name="Moreau H."/>
            <person name="Motomura T."/>
            <person name="Nagasato C."/>
            <person name="Napoli C.A."/>
            <person name="Nelson D.R."/>
            <person name="Nyvall-Collen P."/>
            <person name="Peters A.F."/>
            <person name="Pommier C."/>
            <person name="Potin P."/>
            <person name="Poulain J."/>
            <person name="Quesneville H."/>
            <person name="Read B."/>
            <person name="Rensing S.A."/>
            <person name="Ritter A."/>
            <person name="Rousvoal S."/>
            <person name="Samanta M."/>
            <person name="Samson G."/>
            <person name="Schroeder D.C."/>
            <person name="Segurens B."/>
            <person name="Strittmatter M."/>
            <person name="Tonon T."/>
            <person name="Tregear J.W."/>
            <person name="Valentin K."/>
            <person name="von Dassow P."/>
            <person name="Yamagishi T."/>
            <person name="Van de Peer Y."/>
            <person name="Wincker P."/>
        </authorList>
    </citation>
    <scope>NUCLEOTIDE SEQUENCE [LARGE SCALE GENOMIC DNA]</scope>
    <source>
        <strain evidence="5">Ec32 / CCAP1310/4</strain>
    </source>
</reference>
<name>D7FMS9_ECTSI</name>
<dbReference type="InterPro" id="IPR024934">
    <property type="entry name" value="Rubredoxin-like_dom"/>
</dbReference>
<evidence type="ECO:0000256" key="2">
    <source>
        <dbReference type="SAM" id="SignalP"/>
    </source>
</evidence>
<feature type="chain" id="PRO_5003095581" description="Rubredoxin-like domain-containing protein" evidence="2">
    <location>
        <begin position="17"/>
        <end position="396"/>
    </location>
</feature>
<dbReference type="eggNOG" id="ENOG502S968">
    <property type="taxonomic scope" value="Eukaryota"/>
</dbReference>
<dbReference type="CDD" id="cd00350">
    <property type="entry name" value="rubredoxin_like"/>
    <property type="match status" value="1"/>
</dbReference>
<dbReference type="EMBL" id="FN648215">
    <property type="protein sequence ID" value="CBJ29994.1"/>
    <property type="molecule type" value="Genomic_DNA"/>
</dbReference>
<evidence type="ECO:0000259" key="3">
    <source>
        <dbReference type="PROSITE" id="PS50903"/>
    </source>
</evidence>
<proteinExistence type="predicted"/>
<accession>D7FMS9</accession>
<feature type="region of interest" description="Disordered" evidence="1">
    <location>
        <begin position="308"/>
        <end position="396"/>
    </location>
</feature>
<dbReference type="EMBL" id="FN649757">
    <property type="protein sequence ID" value="CBJ29994.1"/>
    <property type="molecule type" value="Genomic_DNA"/>
</dbReference>
<organism evidence="4 5">
    <name type="scientific">Ectocarpus siliculosus</name>
    <name type="common">Brown alga</name>
    <name type="synonym">Conferva siliculosa</name>
    <dbReference type="NCBI Taxonomy" id="2880"/>
    <lineage>
        <taxon>Eukaryota</taxon>
        <taxon>Sar</taxon>
        <taxon>Stramenopiles</taxon>
        <taxon>Ochrophyta</taxon>
        <taxon>PX clade</taxon>
        <taxon>Phaeophyceae</taxon>
        <taxon>Ectocarpales</taxon>
        <taxon>Ectocarpaceae</taxon>
        <taxon>Ectocarpus</taxon>
    </lineage>
</organism>
<feature type="compositionally biased region" description="Acidic residues" evidence="1">
    <location>
        <begin position="381"/>
        <end position="396"/>
    </location>
</feature>
<dbReference type="SUPFAM" id="SSF57802">
    <property type="entry name" value="Rubredoxin-like"/>
    <property type="match status" value="1"/>
</dbReference>
<feature type="compositionally biased region" description="Low complexity" evidence="1">
    <location>
        <begin position="346"/>
        <end position="362"/>
    </location>
</feature>
<feature type="compositionally biased region" description="Acidic residues" evidence="1">
    <location>
        <begin position="319"/>
        <end position="328"/>
    </location>
</feature>
<feature type="signal peptide" evidence="2">
    <location>
        <begin position="1"/>
        <end position="16"/>
    </location>
</feature>
<dbReference type="PROSITE" id="PS50903">
    <property type="entry name" value="RUBREDOXIN_LIKE"/>
    <property type="match status" value="1"/>
</dbReference>
<dbReference type="Gene3D" id="2.20.28.10">
    <property type="match status" value="1"/>
</dbReference>
<evidence type="ECO:0000313" key="4">
    <source>
        <dbReference type="EMBL" id="CBJ29994.1"/>
    </source>
</evidence>
<feature type="domain" description="Rubredoxin-like" evidence="3">
    <location>
        <begin position="244"/>
        <end position="288"/>
    </location>
</feature>
<feature type="region of interest" description="Disordered" evidence="1">
    <location>
        <begin position="29"/>
        <end position="50"/>
    </location>
</feature>
<dbReference type="AlphaFoldDB" id="D7FMS9"/>
<dbReference type="GO" id="GO:0005506">
    <property type="term" value="F:iron ion binding"/>
    <property type="evidence" value="ECO:0007669"/>
    <property type="project" value="InterPro"/>
</dbReference>
<protein>
    <recommendedName>
        <fullName evidence="3">Rubredoxin-like domain-containing protein</fullName>
    </recommendedName>
</protein>
<evidence type="ECO:0000313" key="5">
    <source>
        <dbReference type="Proteomes" id="UP000002630"/>
    </source>
</evidence>
<evidence type="ECO:0000256" key="1">
    <source>
        <dbReference type="SAM" id="MobiDB-lite"/>
    </source>
</evidence>